<evidence type="ECO:0000259" key="4">
    <source>
        <dbReference type="Pfam" id="PF09972"/>
    </source>
</evidence>
<sequence length="635" mass="68835">MKRGLLLILLSLWSLAVFAEERIVEFASTVEVKPSGELEVTEEITVVAEGRDIRRGIYRDFPTLYETRGGERVTVPFELVSVRRNGELEDRRVESISNGVRIYMGSEGRTLETGEHTFTLVYRTGWQIGFFEDFDELYWNVTGNAWGFPIERASAVVNLPPGASPDDLRLDAYTGRQGEKGDAAVGEVVSGSQVRFETTRSLAPREGLTIAVGFPKGLVREPTAAEKRQKRLRDNQVAVIGAVGTLVVVLWYLFAWHRVGRDPDGGAVYPLYDPPEGYSPAMLRYVWKMGYDKTCLAAALVSLAVKGALKLDKDSSDDYVAERLDGETESATERKLLTSLLDGPGDRMVFEQSNHKDISAALKAHEKALSGRMEGRYFKLNRWWVIPGILISIVTLVAMVLSLPGEKKFVAGFLAAHQAIWNLGTAVLLMRVYRSWRDLDGVTDLIGAIVMTAFSIPFAAASVFVLGYFGMTIGWIPGVMVVAIGIVNGLFWSWMRAPTLRGRKLLDQVEGLRLYLTVAERDDIEQRHADAPPQTFEEFERLLPYAVALDAADTWAERFAAEIEAAAQAGSAQSRPWYPATLSNGQLTAAGLGSALGSSLASATASASSAPGSSSGSGGGGFSGGGGGGGGGGGW</sequence>
<evidence type="ECO:0000256" key="1">
    <source>
        <dbReference type="SAM" id="MobiDB-lite"/>
    </source>
</evidence>
<feature type="compositionally biased region" description="Gly residues" evidence="1">
    <location>
        <begin position="615"/>
        <end position="635"/>
    </location>
</feature>
<evidence type="ECO:0000256" key="3">
    <source>
        <dbReference type="SAM" id="SignalP"/>
    </source>
</evidence>
<evidence type="ECO:0000313" key="6">
    <source>
        <dbReference type="EMBL" id="RFF28876.1"/>
    </source>
</evidence>
<feature type="region of interest" description="Disordered" evidence="1">
    <location>
        <begin position="605"/>
        <end position="635"/>
    </location>
</feature>
<feature type="transmembrane region" description="Helical" evidence="2">
    <location>
        <begin position="475"/>
        <end position="495"/>
    </location>
</feature>
<keyword evidence="2" id="KW-0812">Transmembrane</keyword>
<keyword evidence="2" id="KW-0472">Membrane</keyword>
<name>A0A3E1K4R2_9GAMM</name>
<keyword evidence="2" id="KW-1133">Transmembrane helix</keyword>
<feature type="signal peptide" evidence="3">
    <location>
        <begin position="1"/>
        <end position="19"/>
    </location>
</feature>
<reference evidence="6 7" key="1">
    <citation type="submission" date="2018-08" db="EMBL/GenBank/DDBJ databases">
        <title>Wenzhouxiangella salilacus sp. nov., a novel bacterium isolated from a saline lake in Xinjiang Province, China.</title>
        <authorList>
            <person name="Han S."/>
        </authorList>
    </citation>
    <scope>NUCLEOTIDE SEQUENCE [LARGE SCALE GENOMIC DNA]</scope>
    <source>
        <strain evidence="6 7">XDB06</strain>
    </source>
</reference>
<gene>
    <name evidence="6" type="ORF">DZC52_15270</name>
</gene>
<evidence type="ECO:0000256" key="2">
    <source>
        <dbReference type="SAM" id="Phobius"/>
    </source>
</evidence>
<dbReference type="InterPro" id="IPR048389">
    <property type="entry name" value="YciQ-like_C"/>
</dbReference>
<dbReference type="InterPro" id="IPR018702">
    <property type="entry name" value="DUF2207"/>
</dbReference>
<feature type="transmembrane region" description="Helical" evidence="2">
    <location>
        <begin position="445"/>
        <end position="469"/>
    </location>
</feature>
<accession>A0A3E1K4R2</accession>
<feature type="transmembrane region" description="Helical" evidence="2">
    <location>
        <begin position="237"/>
        <end position="254"/>
    </location>
</feature>
<feature type="chain" id="PRO_5017728433" evidence="3">
    <location>
        <begin position="20"/>
        <end position="635"/>
    </location>
</feature>
<dbReference type="OrthoDB" id="9767603at2"/>
<evidence type="ECO:0000313" key="7">
    <source>
        <dbReference type="Proteomes" id="UP000260351"/>
    </source>
</evidence>
<feature type="transmembrane region" description="Helical" evidence="2">
    <location>
        <begin position="409"/>
        <end position="433"/>
    </location>
</feature>
<feature type="compositionally biased region" description="Low complexity" evidence="1">
    <location>
        <begin position="605"/>
        <end position="614"/>
    </location>
</feature>
<keyword evidence="3" id="KW-0732">Signal</keyword>
<feature type="domain" description="DUF2207" evidence="4">
    <location>
        <begin position="23"/>
        <end position="214"/>
    </location>
</feature>
<comment type="caution">
    <text evidence="6">The sequence shown here is derived from an EMBL/GenBank/DDBJ whole genome shotgun (WGS) entry which is preliminary data.</text>
</comment>
<organism evidence="6 7">
    <name type="scientific">Wenzhouxiangella sediminis</name>
    <dbReference type="NCBI Taxonomy" id="1792836"/>
    <lineage>
        <taxon>Bacteria</taxon>
        <taxon>Pseudomonadati</taxon>
        <taxon>Pseudomonadota</taxon>
        <taxon>Gammaproteobacteria</taxon>
        <taxon>Chromatiales</taxon>
        <taxon>Wenzhouxiangellaceae</taxon>
        <taxon>Wenzhouxiangella</taxon>
    </lineage>
</organism>
<dbReference type="EMBL" id="QUZK01000054">
    <property type="protein sequence ID" value="RFF28876.1"/>
    <property type="molecule type" value="Genomic_DNA"/>
</dbReference>
<dbReference type="Pfam" id="PF20990">
    <property type="entry name" value="DUF2207_C"/>
    <property type="match status" value="1"/>
</dbReference>
<dbReference type="RefSeq" id="WP_116652025.1">
    <property type="nucleotide sequence ID" value="NZ_QUZK01000054.1"/>
</dbReference>
<dbReference type="AlphaFoldDB" id="A0A3E1K4R2"/>
<dbReference type="Pfam" id="PF09972">
    <property type="entry name" value="DUF2207"/>
    <property type="match status" value="1"/>
</dbReference>
<proteinExistence type="predicted"/>
<dbReference type="Proteomes" id="UP000260351">
    <property type="component" value="Unassembled WGS sequence"/>
</dbReference>
<feature type="domain" description="Predicted membrane protein YciQ-like C-terminal" evidence="5">
    <location>
        <begin position="272"/>
        <end position="559"/>
    </location>
</feature>
<protein>
    <submittedName>
        <fullName evidence="6">DUF2207 domain-containing protein</fullName>
    </submittedName>
</protein>
<keyword evidence="7" id="KW-1185">Reference proteome</keyword>
<feature type="transmembrane region" description="Helical" evidence="2">
    <location>
        <begin position="383"/>
        <end position="403"/>
    </location>
</feature>
<evidence type="ECO:0000259" key="5">
    <source>
        <dbReference type="Pfam" id="PF20990"/>
    </source>
</evidence>